<feature type="non-terminal residue" evidence="5">
    <location>
        <position position="714"/>
    </location>
</feature>
<dbReference type="Proteomes" id="UP000030108">
    <property type="component" value="Unassembled WGS sequence"/>
</dbReference>
<sequence length="714" mass="77585">MDEQGGDAGTGLSRTSSRYEIATNRSDEPQPKNISHVDNGFTQSAGSTSATAAYRAEGVVDIGSRAFTSDIATLTVPGPFELPVIQVSLATTVPDHVDPDDTSITESQKLEHTPLKVPDAPSTKWKGLKQFARVLEPVSNLFGPIKETVDLFTECVDKCEMTGVAKVEYEELRVRLEGIFDDLNGFFVKENSLTMTSSMENLCSPIMKHYMQFTHGPVEAEGPALDHRQLAHLATWVFEDAIGAMTISPDGRHLALGIGKNVLVIDSSSGHRVLGPLHGHSEDISAIMFSPDCTRVVAGSLDYKSKTVTIIGWDTRTGDIVVGPLPLDGPTSSISCLTFWPDYTCIASGSHERTVCIWDATTGKMLHSLETDTLVRAVAFSPDGSLIAAGLGEALQVWNTQTGVTTLDSPITGRVDVIAFSHDSSRIIHANGSRDTISVWNAQDGQLIHELDVGIRIRAGTVIGYSPDNRHIALCNYRSVYLWDVRIGKMVLGPLEGHTNSGFITSIVFSPDGSRIISACSGGTVCTWDAQQRSFAPKSISDRTIIVWDAYTGSKLLDPLVGHSDEVESVHFAPDSTRLVSGSSDTTICIWDVQTQEMLFDLPNGHKHLITSVAYSPDGTRILSCSEDGSVRIHDAQSANDRALLRSTPDFGDWVMSKDGWIVDDQSGLLVWIPADLRRALMWPRTQVAVAAWGYVGVKFDKSRMGESWAQSYT</sequence>
<dbReference type="SMART" id="SM00320">
    <property type="entry name" value="WD40"/>
    <property type="match status" value="8"/>
</dbReference>
<feature type="repeat" description="WD" evidence="3">
    <location>
        <begin position="497"/>
        <end position="538"/>
    </location>
</feature>
<evidence type="ECO:0000256" key="2">
    <source>
        <dbReference type="ARBA" id="ARBA00022737"/>
    </source>
</evidence>
<feature type="region of interest" description="Disordered" evidence="4">
    <location>
        <begin position="99"/>
        <end position="118"/>
    </location>
</feature>
<comment type="caution">
    <text evidence="5">The sequence shown here is derived from an EMBL/GenBank/DDBJ whole genome shotgun (WGS) entry which is preliminary data.</text>
</comment>
<evidence type="ECO:0000256" key="4">
    <source>
        <dbReference type="SAM" id="MobiDB-lite"/>
    </source>
</evidence>
<organism evidence="5 6">
    <name type="scientific">Rhizoctonia solani AG-3 Rhs1AP</name>
    <dbReference type="NCBI Taxonomy" id="1086054"/>
    <lineage>
        <taxon>Eukaryota</taxon>
        <taxon>Fungi</taxon>
        <taxon>Dikarya</taxon>
        <taxon>Basidiomycota</taxon>
        <taxon>Agaricomycotina</taxon>
        <taxon>Agaricomycetes</taxon>
        <taxon>Cantharellales</taxon>
        <taxon>Ceratobasidiaceae</taxon>
        <taxon>Rhizoctonia</taxon>
    </lineage>
</organism>
<dbReference type="PROSITE" id="PS50294">
    <property type="entry name" value="WD_REPEATS_REGION"/>
    <property type="match status" value="3"/>
</dbReference>
<evidence type="ECO:0000313" key="6">
    <source>
        <dbReference type="Proteomes" id="UP000030108"/>
    </source>
</evidence>
<feature type="repeat" description="WD" evidence="3">
    <location>
        <begin position="603"/>
        <end position="644"/>
    </location>
</feature>
<dbReference type="Pfam" id="PF00400">
    <property type="entry name" value="WD40"/>
    <property type="match status" value="6"/>
</dbReference>
<dbReference type="InterPro" id="IPR015943">
    <property type="entry name" value="WD40/YVTN_repeat-like_dom_sf"/>
</dbReference>
<protein>
    <submittedName>
        <fullName evidence="5">WD40 domain protein, putative</fullName>
    </submittedName>
</protein>
<dbReference type="PROSITE" id="PS50082">
    <property type="entry name" value="WD_REPEATS_2"/>
    <property type="match status" value="4"/>
</dbReference>
<dbReference type="PANTHER" id="PTHR19848:SF8">
    <property type="entry name" value="F-BOX AND WD REPEAT DOMAIN CONTAINING 7"/>
    <property type="match status" value="1"/>
</dbReference>
<dbReference type="EMBL" id="JATN01000322">
    <property type="protein sequence ID" value="EUC54661.1"/>
    <property type="molecule type" value="Genomic_DNA"/>
</dbReference>
<feature type="region of interest" description="Disordered" evidence="4">
    <location>
        <begin position="1"/>
        <end position="42"/>
    </location>
</feature>
<dbReference type="SUPFAM" id="SSF50998">
    <property type="entry name" value="Quinoprotein alcohol dehydrogenase-like"/>
    <property type="match status" value="2"/>
</dbReference>
<proteinExistence type="predicted"/>
<keyword evidence="1 3" id="KW-0853">WD repeat</keyword>
<feature type="repeat" description="WD" evidence="3">
    <location>
        <begin position="560"/>
        <end position="601"/>
    </location>
</feature>
<dbReference type="InterPro" id="IPR019775">
    <property type="entry name" value="WD40_repeat_CS"/>
</dbReference>
<evidence type="ECO:0000256" key="1">
    <source>
        <dbReference type="ARBA" id="ARBA00022574"/>
    </source>
</evidence>
<dbReference type="InterPro" id="IPR001680">
    <property type="entry name" value="WD40_rpt"/>
</dbReference>
<dbReference type="PROSITE" id="PS00678">
    <property type="entry name" value="WD_REPEATS_1"/>
    <property type="match status" value="1"/>
</dbReference>
<dbReference type="InterPro" id="IPR011047">
    <property type="entry name" value="Quinoprotein_ADH-like_sf"/>
</dbReference>
<dbReference type="PANTHER" id="PTHR19848">
    <property type="entry name" value="WD40 REPEAT PROTEIN"/>
    <property type="match status" value="1"/>
</dbReference>
<accession>X8J084</accession>
<dbReference type="Gene3D" id="2.130.10.10">
    <property type="entry name" value="YVTN repeat-like/Quinoprotein amine dehydrogenase"/>
    <property type="match status" value="4"/>
</dbReference>
<reference evidence="6" key="1">
    <citation type="journal article" date="2014" name="Genome Announc.">
        <title>Draft genome sequence of the plant-pathogenic soil fungus Rhizoctonia solani anastomosis group 3 strain Rhs1AP.</title>
        <authorList>
            <person name="Cubeta M.A."/>
            <person name="Thomas E."/>
            <person name="Dean R.A."/>
            <person name="Jabaji S."/>
            <person name="Neate S.M."/>
            <person name="Tavantzis S."/>
            <person name="Toda T."/>
            <person name="Vilgalys R."/>
            <person name="Bharathan N."/>
            <person name="Fedorova-Abrams N."/>
            <person name="Pakala S.B."/>
            <person name="Pakala S.M."/>
            <person name="Zafar N."/>
            <person name="Joardar V."/>
            <person name="Losada L."/>
            <person name="Nierman W.C."/>
        </authorList>
    </citation>
    <scope>NUCLEOTIDE SEQUENCE [LARGE SCALE GENOMIC DNA]</scope>
    <source>
        <strain evidence="6">AG-3</strain>
    </source>
</reference>
<feature type="repeat" description="WD" evidence="3">
    <location>
        <begin position="327"/>
        <end position="368"/>
    </location>
</feature>
<name>X8J084_9AGAM</name>
<evidence type="ECO:0000256" key="3">
    <source>
        <dbReference type="PROSITE-ProRule" id="PRU00221"/>
    </source>
</evidence>
<gene>
    <name evidence="5" type="ORF">RSOL_064310</name>
</gene>
<dbReference type="CDD" id="cd00200">
    <property type="entry name" value="WD40"/>
    <property type="match status" value="1"/>
</dbReference>
<dbReference type="AlphaFoldDB" id="X8J084"/>
<evidence type="ECO:0000313" key="5">
    <source>
        <dbReference type="EMBL" id="EUC54661.1"/>
    </source>
</evidence>
<keyword evidence="2" id="KW-0677">Repeat</keyword>